<proteinExistence type="predicted"/>
<feature type="transmembrane region" description="Helical" evidence="1">
    <location>
        <begin position="171"/>
        <end position="189"/>
    </location>
</feature>
<accession>A0ABT7QMU0</accession>
<keyword evidence="1" id="KW-1133">Transmembrane helix</keyword>
<protein>
    <submittedName>
        <fullName evidence="2">Carbon monoxide dehydrogenase subunit G</fullName>
    </submittedName>
</protein>
<reference evidence="2" key="2">
    <citation type="journal article" date="2023" name="Microbiome">
        <title>Synthase-selected sorting approach identifies a beta-lactone synthase in a nudibranch symbiotic bacterium.</title>
        <authorList>
            <person name="Dzunkova M."/>
            <person name="La Clair J.J."/>
            <person name="Tyml T."/>
            <person name="Doud D."/>
            <person name="Schulz F."/>
            <person name="Piquer-Esteban S."/>
            <person name="Porcel Sanchis D."/>
            <person name="Osborn A."/>
            <person name="Robinson D."/>
            <person name="Louie K.B."/>
            <person name="Bowen B.P."/>
            <person name="Bowers R.M."/>
            <person name="Lee J."/>
            <person name="Arnau V."/>
            <person name="Diaz-Villanueva W."/>
            <person name="Stepanauskas R."/>
            <person name="Gosliner T."/>
            <person name="Date S.V."/>
            <person name="Northen T.R."/>
            <person name="Cheng J.F."/>
            <person name="Burkart M.D."/>
            <person name="Woyke T."/>
        </authorList>
    </citation>
    <scope>NUCLEOTIDE SEQUENCE</scope>
    <source>
        <strain evidence="2">Df01</strain>
    </source>
</reference>
<evidence type="ECO:0000313" key="3">
    <source>
        <dbReference type="Proteomes" id="UP001168167"/>
    </source>
</evidence>
<dbReference type="EMBL" id="JANQAO010000003">
    <property type="protein sequence ID" value="MDM5148004.1"/>
    <property type="molecule type" value="Genomic_DNA"/>
</dbReference>
<sequence>MKLSGEQMIAKPPEAVFAALNDVQVLQLCIPGCKTLNKKSDTEMEATVVLKIGPVEATFKGAVTLSDINSPHGYAISGEGNGGVAGFAKGGAKVDLTPHEGGTMLRYDVSAQVGGKIAQLGSRLIDSTAKRLANQFFNKFGELLGDDGVKQVASVSENKAEESSKPRSNNTLIIAIAVVGVVVLLGYLSN</sequence>
<dbReference type="InterPro" id="IPR010419">
    <property type="entry name" value="CO_DH_gsu"/>
</dbReference>
<dbReference type="InterPro" id="IPR023393">
    <property type="entry name" value="START-like_dom_sf"/>
</dbReference>
<dbReference type="Proteomes" id="UP001168167">
    <property type="component" value="Unassembled WGS sequence"/>
</dbReference>
<name>A0ABT7QMU0_9GAMM</name>
<dbReference type="SUPFAM" id="SSF55961">
    <property type="entry name" value="Bet v1-like"/>
    <property type="match status" value="1"/>
</dbReference>
<dbReference type="PANTHER" id="PTHR38588:SF1">
    <property type="entry name" value="BLL0334 PROTEIN"/>
    <property type="match status" value="1"/>
</dbReference>
<evidence type="ECO:0000256" key="1">
    <source>
        <dbReference type="SAM" id="Phobius"/>
    </source>
</evidence>
<evidence type="ECO:0000313" key="2">
    <source>
        <dbReference type="EMBL" id="MDM5148004.1"/>
    </source>
</evidence>
<organism evidence="2 3">
    <name type="scientific">Candidatus Doriopsillibacter californiensis</name>
    <dbReference type="NCBI Taxonomy" id="2970740"/>
    <lineage>
        <taxon>Bacteria</taxon>
        <taxon>Pseudomonadati</taxon>
        <taxon>Pseudomonadota</taxon>
        <taxon>Gammaproteobacteria</taxon>
        <taxon>Candidatus Tethybacterales</taxon>
        <taxon>Candidatus Persebacteraceae</taxon>
        <taxon>Candidatus Doriopsillibacter</taxon>
    </lineage>
</organism>
<dbReference type="Gene3D" id="3.30.530.20">
    <property type="match status" value="1"/>
</dbReference>
<comment type="caution">
    <text evidence="2">The sequence shown here is derived from an EMBL/GenBank/DDBJ whole genome shotgun (WGS) entry which is preliminary data.</text>
</comment>
<gene>
    <name evidence="2" type="ORF">NQX30_06435</name>
</gene>
<keyword evidence="1" id="KW-0812">Transmembrane</keyword>
<dbReference type="CDD" id="cd05018">
    <property type="entry name" value="CoxG"/>
    <property type="match status" value="1"/>
</dbReference>
<keyword evidence="1" id="KW-0472">Membrane</keyword>
<dbReference type="Pfam" id="PF06240">
    <property type="entry name" value="COXG"/>
    <property type="match status" value="1"/>
</dbReference>
<keyword evidence="3" id="KW-1185">Reference proteome</keyword>
<dbReference type="PANTHER" id="PTHR38588">
    <property type="entry name" value="BLL0334 PROTEIN"/>
    <property type="match status" value="1"/>
</dbReference>
<reference evidence="2" key="1">
    <citation type="submission" date="2022-08" db="EMBL/GenBank/DDBJ databases">
        <authorList>
            <person name="Dzunkova M."/>
            <person name="La Clair J."/>
            <person name="Tyml T."/>
            <person name="Doud D."/>
            <person name="Schulz F."/>
            <person name="Piquer S."/>
            <person name="Porcel Sanchis D."/>
            <person name="Osborn A."/>
            <person name="Robinson D."/>
            <person name="Louie K.B."/>
            <person name="Bowen B.P."/>
            <person name="Bowers R."/>
            <person name="Lee J."/>
            <person name="Arnau Llombart V."/>
            <person name="Diaz Villanueva W."/>
            <person name="Gosliner T."/>
            <person name="Northen T."/>
            <person name="Cheng J.-F."/>
            <person name="Burkart M.D."/>
            <person name="Woyke T."/>
        </authorList>
    </citation>
    <scope>NUCLEOTIDE SEQUENCE</scope>
    <source>
        <strain evidence="2">Df01</strain>
    </source>
</reference>